<evidence type="ECO:0000313" key="3">
    <source>
        <dbReference type="Proteomes" id="UP001430306"/>
    </source>
</evidence>
<name>A0ABS8NMK4_9BACT</name>
<keyword evidence="1" id="KW-0732">Signal</keyword>
<organism evidence="2 3">
    <name type="scientific">Rhodopirellula halodulae</name>
    <dbReference type="NCBI Taxonomy" id="2894198"/>
    <lineage>
        <taxon>Bacteria</taxon>
        <taxon>Pseudomonadati</taxon>
        <taxon>Planctomycetota</taxon>
        <taxon>Planctomycetia</taxon>
        <taxon>Pirellulales</taxon>
        <taxon>Pirellulaceae</taxon>
        <taxon>Rhodopirellula</taxon>
    </lineage>
</organism>
<dbReference type="EMBL" id="JAJKFW010000060">
    <property type="protein sequence ID" value="MCC9644824.1"/>
    <property type="molecule type" value="Genomic_DNA"/>
</dbReference>
<evidence type="ECO:0000313" key="2">
    <source>
        <dbReference type="EMBL" id="MCC9644824.1"/>
    </source>
</evidence>
<protein>
    <submittedName>
        <fullName evidence="2">Uncharacterized protein</fullName>
    </submittedName>
</protein>
<reference evidence="2" key="1">
    <citation type="submission" date="2021-11" db="EMBL/GenBank/DDBJ databases">
        <title>Genome sequence.</title>
        <authorList>
            <person name="Sun Q."/>
        </authorList>
    </citation>
    <scope>NUCLEOTIDE SEQUENCE</scope>
    <source>
        <strain evidence="2">JC740</strain>
    </source>
</reference>
<feature type="signal peptide" evidence="1">
    <location>
        <begin position="1"/>
        <end position="27"/>
    </location>
</feature>
<sequence length="144" mass="15710">MMVSSKSCLAIALLAVAVLLVSTRTSAQNSAEDSGARVRELLVEKRDVLAKYVDRTESQFATGELSSVEVLDAKLALLYAELELAGASEDRVKILRRQVELHKTKESQVGELYAQGNVTFKENVNAVVERIDAEIAVSRATSEK</sequence>
<gene>
    <name evidence="2" type="ORF">LOC71_21320</name>
</gene>
<proteinExistence type="predicted"/>
<accession>A0ABS8NMK4</accession>
<evidence type="ECO:0000256" key="1">
    <source>
        <dbReference type="SAM" id="SignalP"/>
    </source>
</evidence>
<feature type="chain" id="PRO_5046623326" evidence="1">
    <location>
        <begin position="28"/>
        <end position="144"/>
    </location>
</feature>
<comment type="caution">
    <text evidence="2">The sequence shown here is derived from an EMBL/GenBank/DDBJ whole genome shotgun (WGS) entry which is preliminary data.</text>
</comment>
<dbReference type="Proteomes" id="UP001430306">
    <property type="component" value="Unassembled WGS sequence"/>
</dbReference>
<keyword evidence="3" id="KW-1185">Reference proteome</keyword>